<reference evidence="14 15" key="1">
    <citation type="submission" date="2015-03" db="EMBL/GenBank/DDBJ databases">
        <authorList>
            <person name="Hassan Y.I."/>
            <person name="Lepp D."/>
            <person name="Li X.-Z."/>
            <person name="Zhou T."/>
        </authorList>
    </citation>
    <scope>NUCLEOTIDE SEQUENCE [LARGE SCALE GENOMIC DNA]</scope>
    <source>
        <strain evidence="14 15">BD-c194</strain>
    </source>
</reference>
<dbReference type="InterPro" id="IPR011708">
    <property type="entry name" value="DNA_pol3_alpha_NTPase_dom"/>
</dbReference>
<dbReference type="OrthoDB" id="9803237at2"/>
<dbReference type="GO" id="GO:0006260">
    <property type="term" value="P:DNA replication"/>
    <property type="evidence" value="ECO:0007669"/>
    <property type="project" value="UniProtKB-KW"/>
</dbReference>
<evidence type="ECO:0000256" key="5">
    <source>
        <dbReference type="ARBA" id="ARBA00022490"/>
    </source>
</evidence>
<keyword evidence="8" id="KW-0235">DNA replication</keyword>
<evidence type="ECO:0000256" key="1">
    <source>
        <dbReference type="ARBA" id="ARBA00004496"/>
    </source>
</evidence>
<dbReference type="Proteomes" id="UP000033632">
    <property type="component" value="Unassembled WGS sequence"/>
</dbReference>
<evidence type="ECO:0000256" key="9">
    <source>
        <dbReference type="ARBA" id="ARBA00022932"/>
    </source>
</evidence>
<proteinExistence type="inferred from homology"/>
<comment type="function">
    <text evidence="10">DNA polymerase III is a complex, multichain enzyme responsible for most of the replicative synthesis in bacteria. This DNA polymerase also exhibits 3' to 5' exonuclease activity. The alpha chain is the DNA polymerase.</text>
</comment>
<dbReference type="NCBIfam" id="NF004226">
    <property type="entry name" value="PRK05673.1"/>
    <property type="match status" value="1"/>
</dbReference>
<dbReference type="EMBL" id="JZEX01000113">
    <property type="protein sequence ID" value="KKB11522.1"/>
    <property type="molecule type" value="Genomic_DNA"/>
</dbReference>
<dbReference type="AlphaFoldDB" id="A0A0F5FTN5"/>
<evidence type="ECO:0000256" key="6">
    <source>
        <dbReference type="ARBA" id="ARBA00022679"/>
    </source>
</evidence>
<evidence type="ECO:0000256" key="11">
    <source>
        <dbReference type="ARBA" id="ARBA00026073"/>
    </source>
</evidence>
<evidence type="ECO:0000256" key="12">
    <source>
        <dbReference type="ARBA" id="ARBA00049244"/>
    </source>
</evidence>
<dbReference type="GO" id="GO:0003887">
    <property type="term" value="F:DNA-directed DNA polymerase activity"/>
    <property type="evidence" value="ECO:0007669"/>
    <property type="project" value="UniProtKB-KW"/>
</dbReference>
<dbReference type="InterPro" id="IPR004365">
    <property type="entry name" value="NA-bd_OB_tRNA"/>
</dbReference>
<dbReference type="SUPFAM" id="SSF160975">
    <property type="entry name" value="AF1531-like"/>
    <property type="match status" value="1"/>
</dbReference>
<dbReference type="Gene3D" id="1.10.10.1600">
    <property type="entry name" value="Bacterial DNA polymerase III alpha subunit, thumb domain"/>
    <property type="match status" value="1"/>
</dbReference>
<evidence type="ECO:0000256" key="8">
    <source>
        <dbReference type="ARBA" id="ARBA00022705"/>
    </source>
</evidence>
<dbReference type="GO" id="GO:0008408">
    <property type="term" value="F:3'-5' exonuclease activity"/>
    <property type="evidence" value="ECO:0007669"/>
    <property type="project" value="InterPro"/>
</dbReference>
<evidence type="ECO:0000313" key="14">
    <source>
        <dbReference type="EMBL" id="KKB11522.1"/>
    </source>
</evidence>
<comment type="subcellular location">
    <subcellularLocation>
        <location evidence="1">Cytoplasm</location>
    </subcellularLocation>
</comment>
<dbReference type="Pfam" id="PF01336">
    <property type="entry name" value="tRNA_anti-codon"/>
    <property type="match status" value="1"/>
</dbReference>
<evidence type="ECO:0000259" key="13">
    <source>
        <dbReference type="SMART" id="SM00481"/>
    </source>
</evidence>
<comment type="similarity">
    <text evidence="2">Belongs to the DNA polymerase type-C family. DnaE subfamily.</text>
</comment>
<name>A0A0F5FTN5_9HYPH</name>
<evidence type="ECO:0000256" key="3">
    <source>
        <dbReference type="ARBA" id="ARBA00012417"/>
    </source>
</evidence>
<dbReference type="Pfam" id="PF07733">
    <property type="entry name" value="DNA_pol3_alpha"/>
    <property type="match status" value="1"/>
</dbReference>
<comment type="caution">
    <text evidence="14">The sequence shown here is derived from an EMBL/GenBank/DDBJ whole genome shotgun (WGS) entry which is preliminary data.</text>
</comment>
<accession>A0A0F5FTN5</accession>
<dbReference type="Gene3D" id="1.10.150.870">
    <property type="match status" value="1"/>
</dbReference>
<dbReference type="Pfam" id="PF14579">
    <property type="entry name" value="HHH_6"/>
    <property type="match status" value="1"/>
</dbReference>
<comment type="catalytic activity">
    <reaction evidence="12">
        <text>DNA(n) + a 2'-deoxyribonucleoside 5'-triphosphate = DNA(n+1) + diphosphate</text>
        <dbReference type="Rhea" id="RHEA:22508"/>
        <dbReference type="Rhea" id="RHEA-COMP:17339"/>
        <dbReference type="Rhea" id="RHEA-COMP:17340"/>
        <dbReference type="ChEBI" id="CHEBI:33019"/>
        <dbReference type="ChEBI" id="CHEBI:61560"/>
        <dbReference type="ChEBI" id="CHEBI:173112"/>
        <dbReference type="EC" id="2.7.7.7"/>
    </reaction>
</comment>
<dbReference type="PATRIC" id="fig|443610.3.peg.616"/>
<dbReference type="SMART" id="SM00481">
    <property type="entry name" value="POLIIIAc"/>
    <property type="match status" value="1"/>
</dbReference>
<dbReference type="CDD" id="cd07433">
    <property type="entry name" value="PHP_PolIIIA_DnaE1"/>
    <property type="match status" value="1"/>
</dbReference>
<dbReference type="PANTHER" id="PTHR32294:SF0">
    <property type="entry name" value="DNA POLYMERASE III SUBUNIT ALPHA"/>
    <property type="match status" value="1"/>
</dbReference>
<dbReference type="InterPro" id="IPR003141">
    <property type="entry name" value="Pol/His_phosphatase_N"/>
</dbReference>
<evidence type="ECO:0000313" key="15">
    <source>
        <dbReference type="Proteomes" id="UP000033632"/>
    </source>
</evidence>
<protein>
    <recommendedName>
        <fullName evidence="4">DNA polymerase III subunit alpha</fullName>
        <ecNumber evidence="3">2.7.7.7</ecNumber>
    </recommendedName>
</protein>
<dbReference type="STRING" id="443610.VE25_12030"/>
<evidence type="ECO:0000256" key="10">
    <source>
        <dbReference type="ARBA" id="ARBA00025611"/>
    </source>
</evidence>
<dbReference type="EC" id="2.7.7.7" evidence="3"/>
<dbReference type="InterPro" id="IPR049821">
    <property type="entry name" value="PolIIIA_DnaE1_PHP"/>
</dbReference>
<dbReference type="NCBIfam" id="TIGR00594">
    <property type="entry name" value="polc"/>
    <property type="match status" value="1"/>
</dbReference>
<dbReference type="GO" id="GO:0003676">
    <property type="term" value="F:nucleic acid binding"/>
    <property type="evidence" value="ECO:0007669"/>
    <property type="project" value="InterPro"/>
</dbReference>
<dbReference type="PANTHER" id="PTHR32294">
    <property type="entry name" value="DNA POLYMERASE III SUBUNIT ALPHA"/>
    <property type="match status" value="1"/>
</dbReference>
<dbReference type="InterPro" id="IPR029460">
    <property type="entry name" value="DNAPol_HHH"/>
</dbReference>
<dbReference type="InterPro" id="IPR016195">
    <property type="entry name" value="Pol/histidinol_Pase-like"/>
</dbReference>
<dbReference type="GO" id="GO:0005737">
    <property type="term" value="C:cytoplasm"/>
    <property type="evidence" value="ECO:0007669"/>
    <property type="project" value="UniProtKB-SubCell"/>
</dbReference>
<evidence type="ECO:0000256" key="7">
    <source>
        <dbReference type="ARBA" id="ARBA00022695"/>
    </source>
</evidence>
<dbReference type="Gene3D" id="3.20.20.140">
    <property type="entry name" value="Metal-dependent hydrolases"/>
    <property type="match status" value="1"/>
</dbReference>
<dbReference type="CDD" id="cd04485">
    <property type="entry name" value="DnaE_OBF"/>
    <property type="match status" value="1"/>
</dbReference>
<organism evidence="14 15">
    <name type="scientific">Devosia geojensis</name>
    <dbReference type="NCBI Taxonomy" id="443610"/>
    <lineage>
        <taxon>Bacteria</taxon>
        <taxon>Pseudomonadati</taxon>
        <taxon>Pseudomonadota</taxon>
        <taxon>Alphaproteobacteria</taxon>
        <taxon>Hyphomicrobiales</taxon>
        <taxon>Devosiaceae</taxon>
        <taxon>Devosia</taxon>
    </lineage>
</organism>
<dbReference type="InterPro" id="IPR040982">
    <property type="entry name" value="DNA_pol3_finger"/>
</dbReference>
<keyword evidence="7" id="KW-0548">Nucleotidyltransferase</keyword>
<sequence length="1151" mass="127444">MSGPGFIHLHVHSAFSLLEGALQLGTILDLAKADKQPALGIADTGNLFGALEFSEKAVKKGIQPLIGCELPIDFAAAEEQVNERGYRGWQGKSSIVLMAANEVGFSNLSSLVSRAYLEGENGLARARLDWLSRDTLDGILCLTGGPEGAIDMAFALGQEANAIRRLDRLRELFGDRFYIELQRHGRPQEAQVEPRLVDYAYRHDVPLVATNEPFFQSADDFEAHDALLAIAGSTVLAQTERRKLNDQYYFKTRGEMIELFADLPEALEMSVEIARRMSYRPRTRGPILPKFAAASDVSEEEAVAAEATALREMAQDGLSKRLAAGIAPGKTEEEYRQRLDFELEIIQKMKFPGYFLIVADFIRWAKAHGIPVGPGRGSGAGSLVAYATTITDLDPLRYNLLFERFLNPERISMPDFDIDFCQDRREEVIRYVQEKYGSEQVAQIITFGTLQARAVLRDVGRVLQMPYGQVDRICKLVPANPADPWSIERTLNEVPQFRMMAEEDETVGDLVAIARKLEGLYRHASTHAAGIVIGDRPLEELVPLYRDPRSDMPVTQYNLKWVEPAGLVKFDFLGLKTLTMIQYAVEMVNRAGGSLVIDDIPLDDEATYKLYAQGDTYGIFQFESAGMRRALMDLKPDRIEDLIAMNALYRPGPMDNIPSFIDRKHGREPVDYPHPKLSEVLDETYGIIVYQEQVMQIAQLLSGYSLGEADMLRRAMGKKIKAEMDSQRIRFREGSSPNGVSEALADQIFDLLAKFANYGFNKSHAAAYAWVSYQTAYLKRHHPHEFFAAAMTLDMGATDKLADYRREAGKKGIEVVPPCVNRSDALFSVKDGKIYYALCAVKGVGRQVGEHIAEVRGNRPFADLADFATRIDPRVVNKRTLETLINAGAFDELVPRREQAFAAIDAIVGTAQRAAADKSDGIVDMFAADTPEPIKLPAGVAAWSVAERADREFSAIGFHLSAHPLDAYSDVFERLRVQRWSDFERAVRDAGASAGRLAGTVSARQDRRTRKGTPMMILTLSDQSGSYECIAFSEQINEFGGLLQVGNSVLLQVGADERAEGVSLRLLDAQPLAQVAEKVGRRLTVFAADSKCLSPIRAQLKSGGEGQVSFIVIRDGGAREYEIELPGSFRITAEIAGGIKALEGVTDVRLH</sequence>
<keyword evidence="9" id="KW-0239">DNA-directed DNA polymerase</keyword>
<dbReference type="Pfam" id="PF17657">
    <property type="entry name" value="DNA_pol3_finger"/>
    <property type="match status" value="1"/>
</dbReference>
<evidence type="ECO:0000256" key="2">
    <source>
        <dbReference type="ARBA" id="ARBA00009496"/>
    </source>
</evidence>
<dbReference type="SUPFAM" id="SSF89550">
    <property type="entry name" value="PHP domain-like"/>
    <property type="match status" value="1"/>
</dbReference>
<gene>
    <name evidence="14" type="ORF">VE25_12030</name>
</gene>
<dbReference type="RefSeq" id="WP_046108879.1">
    <property type="nucleotide sequence ID" value="NZ_JZEX01000113.1"/>
</dbReference>
<dbReference type="Pfam" id="PF02811">
    <property type="entry name" value="PHP"/>
    <property type="match status" value="1"/>
</dbReference>
<dbReference type="InterPro" id="IPR004013">
    <property type="entry name" value="PHP_dom"/>
</dbReference>
<dbReference type="InterPro" id="IPR004805">
    <property type="entry name" value="DnaE2/DnaE/PolC"/>
</dbReference>
<dbReference type="InterPro" id="IPR041931">
    <property type="entry name" value="DNA_pol3_alpha_thumb_dom"/>
</dbReference>
<keyword evidence="15" id="KW-1185">Reference proteome</keyword>
<comment type="subunit">
    <text evidence="11">DNA polymerase III contains a core (composed of alpha, epsilon and theta chains) that associates with a tau subunit. This core dimerizes to form the POLIII' complex. PolIII' associates with the gamma complex (composed of gamma, delta, delta', psi and chi chains) and with the beta chain to form the complete DNA polymerase III complex.</text>
</comment>
<keyword evidence="6" id="KW-0808">Transferase</keyword>
<evidence type="ECO:0000256" key="4">
    <source>
        <dbReference type="ARBA" id="ARBA00019114"/>
    </source>
</evidence>
<keyword evidence="5" id="KW-0963">Cytoplasm</keyword>
<feature type="domain" description="Polymerase/histidinol phosphatase N-terminal" evidence="13">
    <location>
        <begin position="7"/>
        <end position="74"/>
    </location>
</feature>